<evidence type="ECO:0000313" key="4">
    <source>
        <dbReference type="EMBL" id="QIK73709.1"/>
    </source>
</evidence>
<dbReference type="Proteomes" id="UP000501058">
    <property type="component" value="Chromosome"/>
</dbReference>
<gene>
    <name evidence="4" type="ORF">G7070_17360</name>
</gene>
<dbReference type="AlphaFoldDB" id="A0A6G7YAG3"/>
<proteinExistence type="inferred from homology"/>
<dbReference type="KEGG" id="prv:G7070_17360"/>
<dbReference type="Pfam" id="PF00884">
    <property type="entry name" value="Sulfatase"/>
    <property type="match status" value="1"/>
</dbReference>
<sequence>MTMTRPNLLLIIADQWRADALGFVGGDPVHTPNLDALAARGRVLVEATSTYPVCSPCRAMLLSGAYPWVNGVPLNTNSHTGPMGVALRRDIRCWSDVLADEGYHLGWIGKWHLDPPDEVDMLVGEGVREDGKVWDGWTPPEGRHGFDFWYSYGACDKHLEPHYWLADSLQTEPVRVQEWSPRHEAGIAIDFLDAAAAAARDEGTPFGLVWSINPPHQPFDEVPDEYFAHTRDLTADDLLVRPNVPADPALREEAAKAARGYFAAIRGVDEQVGRVLDHLDASGLAENTIVIFTSDHGMQLGSHGLMYKNVPYDESMRVPMIIAWPGTLRPGTDSVLMGSAELAPTLLGLLGVDDVPDHMVGVDLTAHLRDEPDAVTPTESLYLRVDGTVQRGDVRGLRTHTRKLAITAADGERTVELWDREADPYERIEVAAERPDEVDALTDRLRTVLTQLKDPLVGDLLGEGASRVG</sequence>
<evidence type="ECO:0000313" key="5">
    <source>
        <dbReference type="Proteomes" id="UP000501058"/>
    </source>
</evidence>
<dbReference type="GO" id="GO:0004065">
    <property type="term" value="F:arylsulfatase activity"/>
    <property type="evidence" value="ECO:0007669"/>
    <property type="project" value="TreeGrafter"/>
</dbReference>
<dbReference type="SUPFAM" id="SSF53649">
    <property type="entry name" value="Alkaline phosphatase-like"/>
    <property type="match status" value="1"/>
</dbReference>
<evidence type="ECO:0000259" key="3">
    <source>
        <dbReference type="Pfam" id="PF00884"/>
    </source>
</evidence>
<keyword evidence="5" id="KW-1185">Reference proteome</keyword>
<protein>
    <submittedName>
        <fullName evidence="4">Sulfatase</fullName>
    </submittedName>
</protein>
<evidence type="ECO:0000256" key="1">
    <source>
        <dbReference type="ARBA" id="ARBA00008779"/>
    </source>
</evidence>
<keyword evidence="2" id="KW-0378">Hydrolase</keyword>
<feature type="domain" description="Sulfatase N-terminal" evidence="3">
    <location>
        <begin position="6"/>
        <end position="352"/>
    </location>
</feature>
<dbReference type="PANTHER" id="PTHR42693">
    <property type="entry name" value="ARYLSULFATASE FAMILY MEMBER"/>
    <property type="match status" value="1"/>
</dbReference>
<name>A0A6G7YAG3_9ACTN</name>
<organism evidence="4 5">
    <name type="scientific">Propioniciclava coleopterorum</name>
    <dbReference type="NCBI Taxonomy" id="2714937"/>
    <lineage>
        <taxon>Bacteria</taxon>
        <taxon>Bacillati</taxon>
        <taxon>Actinomycetota</taxon>
        <taxon>Actinomycetes</taxon>
        <taxon>Propionibacteriales</taxon>
        <taxon>Propionibacteriaceae</taxon>
        <taxon>Propioniciclava</taxon>
    </lineage>
</organism>
<dbReference type="InterPro" id="IPR000917">
    <property type="entry name" value="Sulfatase_N"/>
</dbReference>
<dbReference type="EMBL" id="CP049865">
    <property type="protein sequence ID" value="QIK73709.1"/>
    <property type="molecule type" value="Genomic_DNA"/>
</dbReference>
<dbReference type="PANTHER" id="PTHR42693:SF53">
    <property type="entry name" value="ENDO-4-O-SULFATASE"/>
    <property type="match status" value="1"/>
</dbReference>
<reference evidence="4 5" key="1">
    <citation type="submission" date="2020-03" db="EMBL/GenBank/DDBJ databases">
        <title>Propioniciclava sp. nov., isolated from Hydrophilus acuminatus.</title>
        <authorList>
            <person name="Hyun D.-W."/>
            <person name="Bae J.-W."/>
        </authorList>
    </citation>
    <scope>NUCLEOTIDE SEQUENCE [LARGE SCALE GENOMIC DNA]</scope>
    <source>
        <strain evidence="4 5">HDW11</strain>
    </source>
</reference>
<comment type="similarity">
    <text evidence="1">Belongs to the sulfatase family.</text>
</comment>
<accession>A0A6G7YAG3</accession>
<dbReference type="Gene3D" id="3.40.720.10">
    <property type="entry name" value="Alkaline Phosphatase, subunit A"/>
    <property type="match status" value="1"/>
</dbReference>
<evidence type="ECO:0000256" key="2">
    <source>
        <dbReference type="ARBA" id="ARBA00022801"/>
    </source>
</evidence>
<dbReference type="InterPro" id="IPR017850">
    <property type="entry name" value="Alkaline_phosphatase_core_sf"/>
</dbReference>
<dbReference type="InterPro" id="IPR050738">
    <property type="entry name" value="Sulfatase"/>
</dbReference>
<dbReference type="CDD" id="cd16034">
    <property type="entry name" value="sulfatase_like"/>
    <property type="match status" value="1"/>
</dbReference>
<dbReference type="Gene3D" id="3.30.1120.10">
    <property type="match status" value="1"/>
</dbReference>